<dbReference type="EMBL" id="JARBHB010000010">
    <property type="protein sequence ID" value="KAJ8874654.1"/>
    <property type="molecule type" value="Genomic_DNA"/>
</dbReference>
<reference evidence="2 3" key="1">
    <citation type="submission" date="2023-02" db="EMBL/GenBank/DDBJ databases">
        <title>LHISI_Scaffold_Assembly.</title>
        <authorList>
            <person name="Stuart O.P."/>
            <person name="Cleave R."/>
            <person name="Magrath M.J.L."/>
            <person name="Mikheyev A.S."/>
        </authorList>
    </citation>
    <scope>NUCLEOTIDE SEQUENCE [LARGE SCALE GENOMIC DNA]</scope>
    <source>
        <strain evidence="2">Daus_M_001</strain>
        <tissue evidence="2">Leg muscle</tissue>
    </source>
</reference>
<dbReference type="Proteomes" id="UP001159363">
    <property type="component" value="Chromosome 9"/>
</dbReference>
<keyword evidence="1" id="KW-0472">Membrane</keyword>
<protein>
    <submittedName>
        <fullName evidence="2">Uncharacterized protein</fullName>
    </submittedName>
</protein>
<evidence type="ECO:0000313" key="2">
    <source>
        <dbReference type="EMBL" id="KAJ8874654.1"/>
    </source>
</evidence>
<comment type="caution">
    <text evidence="2">The sequence shown here is derived from an EMBL/GenBank/DDBJ whole genome shotgun (WGS) entry which is preliminary data.</text>
</comment>
<keyword evidence="3" id="KW-1185">Reference proteome</keyword>
<proteinExistence type="predicted"/>
<name>A0ABQ9GRJ1_9NEOP</name>
<keyword evidence="1" id="KW-0812">Transmembrane</keyword>
<evidence type="ECO:0000256" key="1">
    <source>
        <dbReference type="SAM" id="Phobius"/>
    </source>
</evidence>
<dbReference type="PANTHER" id="PTHR10773">
    <property type="entry name" value="DNA-DIRECTED RNA POLYMERASES I, II, AND III SUBUNIT RPABC2"/>
    <property type="match status" value="1"/>
</dbReference>
<organism evidence="2 3">
    <name type="scientific">Dryococelus australis</name>
    <dbReference type="NCBI Taxonomy" id="614101"/>
    <lineage>
        <taxon>Eukaryota</taxon>
        <taxon>Metazoa</taxon>
        <taxon>Ecdysozoa</taxon>
        <taxon>Arthropoda</taxon>
        <taxon>Hexapoda</taxon>
        <taxon>Insecta</taxon>
        <taxon>Pterygota</taxon>
        <taxon>Neoptera</taxon>
        <taxon>Polyneoptera</taxon>
        <taxon>Phasmatodea</taxon>
        <taxon>Verophasmatodea</taxon>
        <taxon>Anareolatae</taxon>
        <taxon>Phasmatidae</taxon>
        <taxon>Eurycanthinae</taxon>
        <taxon>Dryococelus</taxon>
    </lineage>
</organism>
<evidence type="ECO:0000313" key="3">
    <source>
        <dbReference type="Proteomes" id="UP001159363"/>
    </source>
</evidence>
<feature type="transmembrane region" description="Helical" evidence="1">
    <location>
        <begin position="21"/>
        <end position="40"/>
    </location>
</feature>
<accession>A0ABQ9GRJ1</accession>
<gene>
    <name evidence="2" type="ORF">PR048_025520</name>
</gene>
<dbReference type="PANTHER" id="PTHR10773:SF19">
    <property type="match status" value="1"/>
</dbReference>
<sequence>MVKLVPIKWKTNKNSEGRKFTIVYTISGVVICRVTFVQTFRISPQEVNTALQKISYNGGHNNIDEKWVEEVANQINKTPGYKSHYCRNVTNKEFFESHITFGVMYENYKLEVNKPVSMSNHCDSLHVKVQEHENHLKVASDAQTKMKRDMKRAKEKTLPLPRIPTNIVCYKRHLWVYNCGVHSGTTGKVFLFVWVQGYAGSCLKKYIENNFKEGITELVLWADSCGGQKRNIKITLMLKVILEYHPSLTTVYLKFLIPGHTFLPNDAEFSDVEQALKMQQCKYLPDGYKNVLGTCRKKTFFVVILMEVSDFIGCSEMKKNIVNRKVDTTGNKVNWMDIREIILRKDNPFLLYIKTDHNDQAYVTVDLKKKQPGRPSISTFYDLFRKAISRPKLDDLKSMLHLIPSDAKDFYRSLIADKHIVDEIEGFNGPVDFE</sequence>
<keyword evidence="1" id="KW-1133">Transmembrane helix</keyword>